<dbReference type="Gene3D" id="1.20.1720.10">
    <property type="entry name" value="Multidrug resistance protein D"/>
    <property type="match status" value="1"/>
</dbReference>
<protein>
    <submittedName>
        <fullName evidence="10">Multidrug effflux MFS transporter</fullName>
    </submittedName>
</protein>
<keyword evidence="3" id="KW-0813">Transport</keyword>
<feature type="transmembrane region" description="Helical" evidence="8">
    <location>
        <begin position="103"/>
        <end position="124"/>
    </location>
</feature>
<feature type="transmembrane region" description="Helical" evidence="8">
    <location>
        <begin position="308"/>
        <end position="327"/>
    </location>
</feature>
<comment type="similarity">
    <text evidence="2">Belongs to the major facilitator superfamily. Bcr/CmlA family.</text>
</comment>
<evidence type="ECO:0000256" key="3">
    <source>
        <dbReference type="ARBA" id="ARBA00022448"/>
    </source>
</evidence>
<organism evidence="10 11">
    <name type="scientific">Jilunia laotingensis</name>
    <dbReference type="NCBI Taxonomy" id="2763675"/>
    <lineage>
        <taxon>Bacteria</taxon>
        <taxon>Pseudomonadati</taxon>
        <taxon>Bacteroidota</taxon>
        <taxon>Bacteroidia</taxon>
        <taxon>Bacteroidales</taxon>
        <taxon>Bacteroidaceae</taxon>
        <taxon>Jilunia</taxon>
    </lineage>
</organism>
<name>A0A926F827_9BACT</name>
<evidence type="ECO:0000256" key="4">
    <source>
        <dbReference type="ARBA" id="ARBA00022475"/>
    </source>
</evidence>
<dbReference type="PANTHER" id="PTHR23502">
    <property type="entry name" value="MAJOR FACILITATOR SUPERFAMILY"/>
    <property type="match status" value="1"/>
</dbReference>
<dbReference type="GO" id="GO:0042910">
    <property type="term" value="F:xenobiotic transmembrane transporter activity"/>
    <property type="evidence" value="ECO:0007669"/>
    <property type="project" value="InterPro"/>
</dbReference>
<dbReference type="InterPro" id="IPR036259">
    <property type="entry name" value="MFS_trans_sf"/>
</dbReference>
<dbReference type="EMBL" id="JACRTF010000001">
    <property type="protein sequence ID" value="MBC8593574.1"/>
    <property type="molecule type" value="Genomic_DNA"/>
</dbReference>
<dbReference type="CDD" id="cd17320">
    <property type="entry name" value="MFS_MdfA_MDR_like"/>
    <property type="match status" value="1"/>
</dbReference>
<dbReference type="GO" id="GO:0005886">
    <property type="term" value="C:plasma membrane"/>
    <property type="evidence" value="ECO:0007669"/>
    <property type="project" value="UniProtKB-SubCell"/>
</dbReference>
<dbReference type="RefSeq" id="WP_262434701.1">
    <property type="nucleotide sequence ID" value="NZ_JACRTF010000001.1"/>
</dbReference>
<dbReference type="Proteomes" id="UP000651085">
    <property type="component" value="Unassembled WGS sequence"/>
</dbReference>
<evidence type="ECO:0000256" key="8">
    <source>
        <dbReference type="SAM" id="Phobius"/>
    </source>
</evidence>
<dbReference type="InterPro" id="IPR004812">
    <property type="entry name" value="Efflux_drug-R_Bcr/CmlA"/>
</dbReference>
<feature type="transmembrane region" description="Helical" evidence="8">
    <location>
        <begin position="9"/>
        <end position="26"/>
    </location>
</feature>
<comment type="subcellular location">
    <subcellularLocation>
        <location evidence="1">Cell membrane</location>
        <topology evidence="1">Multi-pass membrane protein</topology>
    </subcellularLocation>
</comment>
<sequence length="386" mass="41357">MNVRTANSYLYILILVGMISAFGPFVTDFYLPALPELSEYFGTSTFMVQLTLTVSMIGLATGQLLIGPISDRYGRKPPLILSLVLFIVSTIACLISTNIGSFLLFRFIQGIAGAGGVVISKSIATDLYEGKQLARFFSMLSSVQGLAPIFAPVLGGVLLLVTDWRGIFLTLLIIGLILLLTTIHFHESLQTPVQNSSSSTAKAYIPILRNRHFMRYVLAQTLVMGVMFTYIAASPFIFQKHYGLSSLTYSICFGINALGIMAGSLLTTYFPKVEKALSTGVSGFLLMSILVAATLLSGSSVYAVETALFLLLVCMGMILPTTTALALEPVRENSGYASAVLGFMAFLAGGICSPLAGLGNMLITTSVIILICAVSTLLLTIRKRTA</sequence>
<evidence type="ECO:0000259" key="9">
    <source>
        <dbReference type="PROSITE" id="PS50850"/>
    </source>
</evidence>
<feature type="transmembrane region" description="Helical" evidence="8">
    <location>
        <begin position="78"/>
        <end position="97"/>
    </location>
</feature>
<dbReference type="SUPFAM" id="SSF103473">
    <property type="entry name" value="MFS general substrate transporter"/>
    <property type="match status" value="1"/>
</dbReference>
<reference evidence="10" key="1">
    <citation type="submission" date="2020-08" db="EMBL/GenBank/DDBJ databases">
        <title>Genome public.</title>
        <authorList>
            <person name="Liu C."/>
            <person name="Sun Q."/>
        </authorList>
    </citation>
    <scope>NUCLEOTIDE SEQUENCE</scope>
    <source>
        <strain evidence="10">N12</strain>
    </source>
</reference>
<dbReference type="PANTHER" id="PTHR23502:SF132">
    <property type="entry name" value="POLYAMINE TRANSPORTER 2-RELATED"/>
    <property type="match status" value="1"/>
</dbReference>
<dbReference type="GO" id="GO:1990961">
    <property type="term" value="P:xenobiotic detoxification by transmembrane export across the plasma membrane"/>
    <property type="evidence" value="ECO:0007669"/>
    <property type="project" value="InterPro"/>
</dbReference>
<keyword evidence="7 8" id="KW-0472">Membrane</keyword>
<feature type="transmembrane region" description="Helical" evidence="8">
    <location>
        <begin position="216"/>
        <end position="238"/>
    </location>
</feature>
<feature type="transmembrane region" description="Helical" evidence="8">
    <location>
        <begin position="244"/>
        <end position="269"/>
    </location>
</feature>
<feature type="transmembrane region" description="Helical" evidence="8">
    <location>
        <begin position="334"/>
        <end position="356"/>
    </location>
</feature>
<gene>
    <name evidence="10" type="ORF">H8744_09995</name>
</gene>
<dbReference type="InterPro" id="IPR005829">
    <property type="entry name" value="Sugar_transporter_CS"/>
</dbReference>
<evidence type="ECO:0000256" key="6">
    <source>
        <dbReference type="ARBA" id="ARBA00022989"/>
    </source>
</evidence>
<dbReference type="InterPro" id="IPR020846">
    <property type="entry name" value="MFS_dom"/>
</dbReference>
<feature type="transmembrane region" description="Helical" evidence="8">
    <location>
        <begin position="167"/>
        <end position="185"/>
    </location>
</feature>
<dbReference type="NCBIfam" id="TIGR00710">
    <property type="entry name" value="efflux_Bcr_CflA"/>
    <property type="match status" value="1"/>
</dbReference>
<keyword evidence="6 8" id="KW-1133">Transmembrane helix</keyword>
<feature type="transmembrane region" description="Helical" evidence="8">
    <location>
        <begin position="136"/>
        <end position="161"/>
    </location>
</feature>
<evidence type="ECO:0000313" key="10">
    <source>
        <dbReference type="EMBL" id="MBC8593574.1"/>
    </source>
</evidence>
<accession>A0A926F827</accession>
<feature type="transmembrane region" description="Helical" evidence="8">
    <location>
        <begin position="362"/>
        <end position="381"/>
    </location>
</feature>
<evidence type="ECO:0000256" key="7">
    <source>
        <dbReference type="ARBA" id="ARBA00023136"/>
    </source>
</evidence>
<dbReference type="InterPro" id="IPR011701">
    <property type="entry name" value="MFS"/>
</dbReference>
<keyword evidence="4" id="KW-1003">Cell membrane</keyword>
<feature type="transmembrane region" description="Helical" evidence="8">
    <location>
        <begin position="281"/>
        <end position="302"/>
    </location>
</feature>
<proteinExistence type="inferred from homology"/>
<evidence type="ECO:0000256" key="1">
    <source>
        <dbReference type="ARBA" id="ARBA00004651"/>
    </source>
</evidence>
<keyword evidence="11" id="KW-1185">Reference proteome</keyword>
<evidence type="ECO:0000313" key="11">
    <source>
        <dbReference type="Proteomes" id="UP000651085"/>
    </source>
</evidence>
<evidence type="ECO:0000256" key="5">
    <source>
        <dbReference type="ARBA" id="ARBA00022692"/>
    </source>
</evidence>
<feature type="transmembrane region" description="Helical" evidence="8">
    <location>
        <begin position="46"/>
        <end position="66"/>
    </location>
</feature>
<dbReference type="Pfam" id="PF07690">
    <property type="entry name" value="MFS_1"/>
    <property type="match status" value="1"/>
</dbReference>
<dbReference type="PROSITE" id="PS00216">
    <property type="entry name" value="SUGAR_TRANSPORT_1"/>
    <property type="match status" value="1"/>
</dbReference>
<comment type="caution">
    <text evidence="10">The sequence shown here is derived from an EMBL/GenBank/DDBJ whole genome shotgun (WGS) entry which is preliminary data.</text>
</comment>
<feature type="domain" description="Major facilitator superfamily (MFS) profile" evidence="9">
    <location>
        <begin position="9"/>
        <end position="384"/>
    </location>
</feature>
<dbReference type="AlphaFoldDB" id="A0A926F827"/>
<evidence type="ECO:0000256" key="2">
    <source>
        <dbReference type="ARBA" id="ARBA00006236"/>
    </source>
</evidence>
<keyword evidence="5 8" id="KW-0812">Transmembrane</keyword>
<dbReference type="PROSITE" id="PS50850">
    <property type="entry name" value="MFS"/>
    <property type="match status" value="1"/>
</dbReference>